<gene>
    <name evidence="1" type="ORF">EJB05_26467</name>
</gene>
<protein>
    <submittedName>
        <fullName evidence="1">Uncharacterized protein</fullName>
    </submittedName>
</protein>
<reference evidence="1 2" key="1">
    <citation type="journal article" date="2019" name="Sci. Rep.">
        <title>A high-quality genome of Eragrostis curvula grass provides insights into Poaceae evolution and supports new strategies to enhance forage quality.</title>
        <authorList>
            <person name="Carballo J."/>
            <person name="Santos B.A.C.M."/>
            <person name="Zappacosta D."/>
            <person name="Garbus I."/>
            <person name="Selva J.P."/>
            <person name="Gallo C.A."/>
            <person name="Diaz A."/>
            <person name="Albertini E."/>
            <person name="Caccamo M."/>
            <person name="Echenique V."/>
        </authorList>
    </citation>
    <scope>NUCLEOTIDE SEQUENCE [LARGE SCALE GENOMIC DNA]</scope>
    <source>
        <strain evidence="2">cv. Victoria</strain>
        <tissue evidence="1">Leaf</tissue>
    </source>
</reference>
<evidence type="ECO:0000313" key="1">
    <source>
        <dbReference type="EMBL" id="TVU24071.1"/>
    </source>
</evidence>
<dbReference type="AlphaFoldDB" id="A0A5J9ULB1"/>
<proteinExistence type="predicted"/>
<accession>A0A5J9ULB1</accession>
<dbReference type="EMBL" id="RWGY01000013">
    <property type="protein sequence ID" value="TVU24071.1"/>
    <property type="molecule type" value="Genomic_DNA"/>
</dbReference>
<comment type="caution">
    <text evidence="1">The sequence shown here is derived from an EMBL/GenBank/DDBJ whole genome shotgun (WGS) entry which is preliminary data.</text>
</comment>
<organism evidence="1 2">
    <name type="scientific">Eragrostis curvula</name>
    <name type="common">weeping love grass</name>
    <dbReference type="NCBI Taxonomy" id="38414"/>
    <lineage>
        <taxon>Eukaryota</taxon>
        <taxon>Viridiplantae</taxon>
        <taxon>Streptophyta</taxon>
        <taxon>Embryophyta</taxon>
        <taxon>Tracheophyta</taxon>
        <taxon>Spermatophyta</taxon>
        <taxon>Magnoliopsida</taxon>
        <taxon>Liliopsida</taxon>
        <taxon>Poales</taxon>
        <taxon>Poaceae</taxon>
        <taxon>PACMAD clade</taxon>
        <taxon>Chloridoideae</taxon>
        <taxon>Eragrostideae</taxon>
        <taxon>Eragrostidinae</taxon>
        <taxon>Eragrostis</taxon>
    </lineage>
</organism>
<sequence>MSLPRRAALTAAVPAPPTTVRGAATTRGCRLILRIDWPIMSSESATVSPPASRSAGMILLDLLGWLYLDLSVFVDRGLMRMVLSIEGARPSRHLDLQEEALE</sequence>
<feature type="non-terminal residue" evidence="1">
    <location>
        <position position="1"/>
    </location>
</feature>
<name>A0A5J9ULB1_9POAL</name>
<dbReference type="Gramene" id="TVU24071">
    <property type="protein sequence ID" value="TVU24071"/>
    <property type="gene ID" value="EJB05_26467"/>
</dbReference>
<keyword evidence="2" id="KW-1185">Reference proteome</keyword>
<evidence type="ECO:0000313" key="2">
    <source>
        <dbReference type="Proteomes" id="UP000324897"/>
    </source>
</evidence>
<dbReference type="Proteomes" id="UP000324897">
    <property type="component" value="Chromosome 2"/>
</dbReference>